<dbReference type="AlphaFoldDB" id="A0AAE0XBX8"/>
<dbReference type="Pfam" id="PF11712">
    <property type="entry name" value="Vma12"/>
    <property type="match status" value="1"/>
</dbReference>
<dbReference type="InterPro" id="IPR021013">
    <property type="entry name" value="ATPase_Vma12"/>
</dbReference>
<feature type="region of interest" description="Disordered" evidence="6">
    <location>
        <begin position="268"/>
        <end position="288"/>
    </location>
</feature>
<reference evidence="8" key="1">
    <citation type="journal article" date="2023" name="Mol. Phylogenet. Evol.">
        <title>Genome-scale phylogeny and comparative genomics of the fungal order Sordariales.</title>
        <authorList>
            <person name="Hensen N."/>
            <person name="Bonometti L."/>
            <person name="Westerberg I."/>
            <person name="Brannstrom I.O."/>
            <person name="Guillou S."/>
            <person name="Cros-Aarteil S."/>
            <person name="Calhoun S."/>
            <person name="Haridas S."/>
            <person name="Kuo A."/>
            <person name="Mondo S."/>
            <person name="Pangilinan J."/>
            <person name="Riley R."/>
            <person name="LaButti K."/>
            <person name="Andreopoulos B."/>
            <person name="Lipzen A."/>
            <person name="Chen C."/>
            <person name="Yan M."/>
            <person name="Daum C."/>
            <person name="Ng V."/>
            <person name="Clum A."/>
            <person name="Steindorff A."/>
            <person name="Ohm R.A."/>
            <person name="Martin F."/>
            <person name="Silar P."/>
            <person name="Natvig D.O."/>
            <person name="Lalanne C."/>
            <person name="Gautier V."/>
            <person name="Ament-Velasquez S.L."/>
            <person name="Kruys A."/>
            <person name="Hutchinson M.I."/>
            <person name="Powell A.J."/>
            <person name="Barry K."/>
            <person name="Miller A.N."/>
            <person name="Grigoriev I.V."/>
            <person name="Debuchy R."/>
            <person name="Gladieux P."/>
            <person name="Hiltunen Thoren M."/>
            <person name="Johannesson H."/>
        </authorList>
    </citation>
    <scope>NUCLEOTIDE SEQUENCE</scope>
    <source>
        <strain evidence="8">CBS 314.62</strain>
    </source>
</reference>
<feature type="transmembrane region" description="Helical" evidence="7">
    <location>
        <begin position="166"/>
        <end position="188"/>
    </location>
</feature>
<evidence type="ECO:0000256" key="4">
    <source>
        <dbReference type="ARBA" id="ARBA00022989"/>
    </source>
</evidence>
<dbReference type="PANTHER" id="PTHR31394">
    <property type="entry name" value="TRANSMEMBRANE PROTEIN 199"/>
    <property type="match status" value="1"/>
</dbReference>
<organism evidence="8 9">
    <name type="scientific">Podospora appendiculata</name>
    <dbReference type="NCBI Taxonomy" id="314037"/>
    <lineage>
        <taxon>Eukaryota</taxon>
        <taxon>Fungi</taxon>
        <taxon>Dikarya</taxon>
        <taxon>Ascomycota</taxon>
        <taxon>Pezizomycotina</taxon>
        <taxon>Sordariomycetes</taxon>
        <taxon>Sordariomycetidae</taxon>
        <taxon>Sordariales</taxon>
        <taxon>Podosporaceae</taxon>
        <taxon>Podospora</taxon>
    </lineage>
</organism>
<keyword evidence="9" id="KW-1185">Reference proteome</keyword>
<dbReference type="EMBL" id="JAULSO010000002">
    <property type="protein sequence ID" value="KAK3689651.1"/>
    <property type="molecule type" value="Genomic_DNA"/>
</dbReference>
<sequence length="288" mass="32126">MVLLTMTPSIVDGLQAARVSEKPHRQQLQTPQNSDGDPSLDCARIGNPISHHQIVHLLTRLKSEGRAEFSLEKLLKGSKVYVPPPPPKTEPSSEYKALMARLRRQEEQRAYERMTNPTQPMETFSQLFPGCANMAHSFAAANRPDRDEDVGGDDVTNDDVHRQLMLIFNIMVSIIGVAVTLWVLARWWSTPARLFLTMGGSLLVGVAEVALYSGYVWHLGEAKKKDKSFREVKEVVNTWVVGAGANDGSWSRDELVAVDGDRQTSAEKIHLRRRHKEAPHALNQGSNS</sequence>
<evidence type="ECO:0000256" key="6">
    <source>
        <dbReference type="SAM" id="MobiDB-lite"/>
    </source>
</evidence>
<evidence type="ECO:0000313" key="8">
    <source>
        <dbReference type="EMBL" id="KAK3689651.1"/>
    </source>
</evidence>
<dbReference type="PANTHER" id="PTHR31394:SF1">
    <property type="entry name" value="TRANSMEMBRANE PROTEIN 199"/>
    <property type="match status" value="1"/>
</dbReference>
<evidence type="ECO:0000256" key="3">
    <source>
        <dbReference type="ARBA" id="ARBA00022824"/>
    </source>
</evidence>
<proteinExistence type="predicted"/>
<name>A0AAE0XBX8_9PEZI</name>
<dbReference type="Proteomes" id="UP001270362">
    <property type="component" value="Unassembled WGS sequence"/>
</dbReference>
<keyword evidence="5 7" id="KW-0472">Membrane</keyword>
<keyword evidence="2 7" id="KW-0812">Transmembrane</keyword>
<evidence type="ECO:0000256" key="1">
    <source>
        <dbReference type="ARBA" id="ARBA00004477"/>
    </source>
</evidence>
<keyword evidence="4 7" id="KW-1133">Transmembrane helix</keyword>
<accession>A0AAE0XBX8</accession>
<evidence type="ECO:0000256" key="5">
    <source>
        <dbReference type="ARBA" id="ARBA00023136"/>
    </source>
</evidence>
<evidence type="ECO:0000256" key="2">
    <source>
        <dbReference type="ARBA" id="ARBA00022692"/>
    </source>
</evidence>
<dbReference type="GO" id="GO:0070072">
    <property type="term" value="P:vacuolar proton-transporting V-type ATPase complex assembly"/>
    <property type="evidence" value="ECO:0007669"/>
    <property type="project" value="InterPro"/>
</dbReference>
<feature type="region of interest" description="Disordered" evidence="6">
    <location>
        <begin position="20"/>
        <end position="39"/>
    </location>
</feature>
<evidence type="ECO:0000256" key="7">
    <source>
        <dbReference type="SAM" id="Phobius"/>
    </source>
</evidence>
<comment type="caution">
    <text evidence="8">The sequence shown here is derived from an EMBL/GenBank/DDBJ whole genome shotgun (WGS) entry which is preliminary data.</text>
</comment>
<keyword evidence="3" id="KW-0256">Endoplasmic reticulum</keyword>
<feature type="transmembrane region" description="Helical" evidence="7">
    <location>
        <begin position="194"/>
        <end position="217"/>
    </location>
</feature>
<evidence type="ECO:0000313" key="9">
    <source>
        <dbReference type="Proteomes" id="UP001270362"/>
    </source>
</evidence>
<reference evidence="8" key="2">
    <citation type="submission" date="2023-06" db="EMBL/GenBank/DDBJ databases">
        <authorList>
            <consortium name="Lawrence Berkeley National Laboratory"/>
            <person name="Haridas S."/>
            <person name="Hensen N."/>
            <person name="Bonometti L."/>
            <person name="Westerberg I."/>
            <person name="Brannstrom I.O."/>
            <person name="Guillou S."/>
            <person name="Cros-Aarteil S."/>
            <person name="Calhoun S."/>
            <person name="Kuo A."/>
            <person name="Mondo S."/>
            <person name="Pangilinan J."/>
            <person name="Riley R."/>
            <person name="Labutti K."/>
            <person name="Andreopoulos B."/>
            <person name="Lipzen A."/>
            <person name="Chen C."/>
            <person name="Yanf M."/>
            <person name="Daum C."/>
            <person name="Ng V."/>
            <person name="Clum A."/>
            <person name="Steindorff A."/>
            <person name="Ohm R."/>
            <person name="Martin F."/>
            <person name="Silar P."/>
            <person name="Natvig D."/>
            <person name="Lalanne C."/>
            <person name="Gautier V."/>
            <person name="Ament-Velasquez S.L."/>
            <person name="Kruys A."/>
            <person name="Hutchinson M.I."/>
            <person name="Powell A.J."/>
            <person name="Barry K."/>
            <person name="Miller A.N."/>
            <person name="Grigoriev I.V."/>
            <person name="Debuchy R."/>
            <person name="Gladieux P."/>
            <person name="Thoren M.H."/>
            <person name="Johannesson H."/>
        </authorList>
    </citation>
    <scope>NUCLEOTIDE SEQUENCE</scope>
    <source>
        <strain evidence="8">CBS 314.62</strain>
    </source>
</reference>
<dbReference type="GO" id="GO:0005789">
    <property type="term" value="C:endoplasmic reticulum membrane"/>
    <property type="evidence" value="ECO:0007669"/>
    <property type="project" value="UniProtKB-SubCell"/>
</dbReference>
<feature type="compositionally biased region" description="Polar residues" evidence="6">
    <location>
        <begin position="26"/>
        <end position="36"/>
    </location>
</feature>
<comment type="subcellular location">
    <subcellularLocation>
        <location evidence="1">Endoplasmic reticulum membrane</location>
        <topology evidence="1">Multi-pass membrane protein</topology>
    </subcellularLocation>
</comment>
<gene>
    <name evidence="8" type="ORF">B0T22DRAFT_461974</name>
</gene>
<protein>
    <submittedName>
        <fullName evidence="8">Endoplasmic reticulum-based factor for assembly of V-ATPase-domain-containing protein</fullName>
    </submittedName>
</protein>